<comment type="subcellular location">
    <subcellularLocation>
        <location evidence="1">Membrane</location>
        <topology evidence="1">Multi-pass membrane protein</topology>
    </subcellularLocation>
</comment>
<evidence type="ECO:0000256" key="1">
    <source>
        <dbReference type="ARBA" id="ARBA00004141"/>
    </source>
</evidence>
<dbReference type="GO" id="GO:0008360">
    <property type="term" value="P:regulation of cell shape"/>
    <property type="evidence" value="ECO:0007669"/>
    <property type="project" value="UniProtKB-KW"/>
</dbReference>
<sequence>MVEKGEAAAAPRSPLVRKKFWSSDMEAVFGITLVLLVLGTVNVFSSSFVSAELRFDDAYFFLKRHLISMSLGLVLFFIGARADYHIWRKLMPWVLALTVLALVAVFFIGPEVNGARRWLPLPFMQVQPAEGAKLVAIMLASASMAARVRHKARVSPFNLQYACILVMAALVEKEPDMGTACVIIGVPIILYLVAAQLPLRRLLAVLAALAAGAAFFIMSQTYRIERVRIMWDPWQDAQNAGYQIVQSLSTIGSGEFLGMGLGVGVSKYDYLPEAHTDFAFAIFCQENGYLGALFVFLLYTALAVYGARIADKASDRYGQLLAFGIVVLVVGQAICNMLMVGGVFPVVGVPLPFISYGGSSLIFTLLSVGILVSIGRIGEVARRDRARAREEAEARENAPRPHIGLRVVRGQETSSGGRS</sequence>
<evidence type="ECO:0000256" key="3">
    <source>
        <dbReference type="ARBA" id="ARBA00022679"/>
    </source>
</evidence>
<dbReference type="GO" id="GO:0051301">
    <property type="term" value="P:cell division"/>
    <property type="evidence" value="ECO:0007669"/>
    <property type="project" value="UniProtKB-KW"/>
</dbReference>
<name>A0A848B9Y9_9FIRM</name>
<feature type="transmembrane region" description="Helical" evidence="18">
    <location>
        <begin position="27"/>
        <end position="49"/>
    </location>
</feature>
<evidence type="ECO:0000256" key="6">
    <source>
        <dbReference type="ARBA" id="ARBA00022984"/>
    </source>
</evidence>
<feature type="transmembrane region" description="Helical" evidence="18">
    <location>
        <begin position="353"/>
        <end position="375"/>
    </location>
</feature>
<dbReference type="Pfam" id="PF01098">
    <property type="entry name" value="FTSW_RODA_SPOVE"/>
    <property type="match status" value="1"/>
</dbReference>
<dbReference type="InterPro" id="IPR018365">
    <property type="entry name" value="Cell_cycle_FtsW-rel_CS"/>
</dbReference>
<evidence type="ECO:0000256" key="9">
    <source>
        <dbReference type="ARBA" id="ARBA00032370"/>
    </source>
</evidence>
<comment type="similarity">
    <text evidence="11">Belongs to the SEDS family. FtsW subfamily.</text>
</comment>
<evidence type="ECO:0000256" key="12">
    <source>
        <dbReference type="ARBA" id="ARBA00041185"/>
    </source>
</evidence>
<keyword evidence="19" id="KW-0131">Cell cycle</keyword>
<evidence type="ECO:0000256" key="17">
    <source>
        <dbReference type="SAM" id="MobiDB-lite"/>
    </source>
</evidence>
<evidence type="ECO:0000256" key="5">
    <source>
        <dbReference type="ARBA" id="ARBA00022960"/>
    </source>
</evidence>
<dbReference type="EC" id="2.4.99.28" evidence="14"/>
<dbReference type="Proteomes" id="UP000543804">
    <property type="component" value="Unassembled WGS sequence"/>
</dbReference>
<feature type="transmembrane region" description="Helical" evidence="18">
    <location>
        <begin position="202"/>
        <end position="222"/>
    </location>
</feature>
<feature type="transmembrane region" description="Helical" evidence="18">
    <location>
        <begin position="288"/>
        <end position="308"/>
    </location>
</feature>
<evidence type="ECO:0000256" key="10">
    <source>
        <dbReference type="ARBA" id="ARBA00033270"/>
    </source>
</evidence>
<feature type="transmembrane region" description="Helical" evidence="18">
    <location>
        <begin position="320"/>
        <end position="347"/>
    </location>
</feature>
<evidence type="ECO:0000256" key="7">
    <source>
        <dbReference type="ARBA" id="ARBA00022989"/>
    </source>
</evidence>
<reference evidence="19 20" key="1">
    <citation type="submission" date="2020-04" db="EMBL/GenBank/DDBJ databases">
        <authorList>
            <person name="Hitch T.C.A."/>
            <person name="Wylensek D."/>
            <person name="Clavel T."/>
        </authorList>
    </citation>
    <scope>NUCLEOTIDE SEQUENCE [LARGE SCALE GENOMIC DNA]</scope>
    <source>
        <strain evidence="19 20">PG-130-P53-12</strain>
    </source>
</reference>
<feature type="transmembrane region" description="Helical" evidence="18">
    <location>
        <begin position="177"/>
        <end position="195"/>
    </location>
</feature>
<dbReference type="GO" id="GO:0015648">
    <property type="term" value="F:lipid-linked peptidoglycan transporter activity"/>
    <property type="evidence" value="ECO:0007669"/>
    <property type="project" value="TreeGrafter"/>
</dbReference>
<keyword evidence="6" id="KW-0573">Peptidoglycan synthesis</keyword>
<dbReference type="EMBL" id="JABAFA010000010">
    <property type="protein sequence ID" value="NMD98755.1"/>
    <property type="molecule type" value="Genomic_DNA"/>
</dbReference>
<dbReference type="GO" id="GO:0008955">
    <property type="term" value="F:peptidoglycan glycosyltransferase activity"/>
    <property type="evidence" value="ECO:0007669"/>
    <property type="project" value="UniProtKB-EC"/>
</dbReference>
<evidence type="ECO:0000256" key="18">
    <source>
        <dbReference type="SAM" id="Phobius"/>
    </source>
</evidence>
<keyword evidence="19" id="KW-0132">Cell division</keyword>
<comment type="catalytic activity">
    <reaction evidence="15">
        <text>[GlcNAc-(1-&gt;4)-Mur2Ac(oyl-L-Ala-gamma-D-Glu-L-Lys-D-Ala-D-Ala)](n)-di-trans,octa-cis-undecaprenyl diphosphate + beta-D-GlcNAc-(1-&gt;4)-Mur2Ac(oyl-L-Ala-gamma-D-Glu-L-Lys-D-Ala-D-Ala)-di-trans,octa-cis-undecaprenyl diphosphate = [GlcNAc-(1-&gt;4)-Mur2Ac(oyl-L-Ala-gamma-D-Glu-L-Lys-D-Ala-D-Ala)](n+1)-di-trans,octa-cis-undecaprenyl diphosphate + di-trans,octa-cis-undecaprenyl diphosphate + H(+)</text>
        <dbReference type="Rhea" id="RHEA:23708"/>
        <dbReference type="Rhea" id="RHEA-COMP:9602"/>
        <dbReference type="Rhea" id="RHEA-COMP:9603"/>
        <dbReference type="ChEBI" id="CHEBI:15378"/>
        <dbReference type="ChEBI" id="CHEBI:58405"/>
        <dbReference type="ChEBI" id="CHEBI:60033"/>
        <dbReference type="ChEBI" id="CHEBI:78435"/>
        <dbReference type="EC" id="2.4.99.28"/>
    </reaction>
</comment>
<feature type="transmembrane region" description="Helical" evidence="18">
    <location>
        <begin position="61"/>
        <end position="78"/>
    </location>
</feature>
<proteinExistence type="inferred from homology"/>
<keyword evidence="4 18" id="KW-0812">Transmembrane</keyword>
<feature type="region of interest" description="Disordered" evidence="17">
    <location>
        <begin position="390"/>
        <end position="419"/>
    </location>
</feature>
<gene>
    <name evidence="19" type="ORF">HF878_04545</name>
</gene>
<evidence type="ECO:0000256" key="2">
    <source>
        <dbReference type="ARBA" id="ARBA00022676"/>
    </source>
</evidence>
<dbReference type="PROSITE" id="PS00428">
    <property type="entry name" value="FTSW_RODA_SPOVE"/>
    <property type="match status" value="1"/>
</dbReference>
<organism evidence="19 20">
    <name type="scientific">Selenomonas bovis</name>
    <dbReference type="NCBI Taxonomy" id="416586"/>
    <lineage>
        <taxon>Bacteria</taxon>
        <taxon>Bacillati</taxon>
        <taxon>Bacillota</taxon>
        <taxon>Negativicutes</taxon>
        <taxon>Selenomonadales</taxon>
        <taxon>Selenomonadaceae</taxon>
        <taxon>Selenomonas</taxon>
    </lineage>
</organism>
<dbReference type="GO" id="GO:0005886">
    <property type="term" value="C:plasma membrane"/>
    <property type="evidence" value="ECO:0007669"/>
    <property type="project" value="TreeGrafter"/>
</dbReference>
<dbReference type="GO" id="GO:0032153">
    <property type="term" value="C:cell division site"/>
    <property type="evidence" value="ECO:0007669"/>
    <property type="project" value="TreeGrafter"/>
</dbReference>
<evidence type="ECO:0000256" key="14">
    <source>
        <dbReference type="ARBA" id="ARBA00044770"/>
    </source>
</evidence>
<evidence type="ECO:0000256" key="13">
    <source>
        <dbReference type="ARBA" id="ARBA00041418"/>
    </source>
</evidence>
<protein>
    <recommendedName>
        <fullName evidence="12">Probable peptidoglycan glycosyltransferase FtsW</fullName>
        <ecNumber evidence="14">2.4.99.28</ecNumber>
    </recommendedName>
    <alternativeName>
        <fullName evidence="13">Cell division protein FtsW</fullName>
    </alternativeName>
    <alternativeName>
        <fullName evidence="10">Cell wall polymerase</fullName>
    </alternativeName>
    <alternativeName>
        <fullName evidence="9">Peptidoglycan polymerase</fullName>
    </alternativeName>
</protein>
<comment type="function">
    <text evidence="16">Peptidoglycan polymerase that is essential for cell division.</text>
</comment>
<evidence type="ECO:0000313" key="19">
    <source>
        <dbReference type="EMBL" id="NMD98755.1"/>
    </source>
</evidence>
<feature type="transmembrane region" description="Helical" evidence="18">
    <location>
        <begin position="90"/>
        <end position="109"/>
    </location>
</feature>
<feature type="compositionally biased region" description="Basic and acidic residues" evidence="17">
    <location>
        <begin position="390"/>
        <end position="399"/>
    </location>
</feature>
<dbReference type="GO" id="GO:0009252">
    <property type="term" value="P:peptidoglycan biosynthetic process"/>
    <property type="evidence" value="ECO:0007669"/>
    <property type="project" value="UniProtKB-KW"/>
</dbReference>
<keyword evidence="7 18" id="KW-1133">Transmembrane helix</keyword>
<keyword evidence="5" id="KW-0133">Cell shape</keyword>
<keyword evidence="8 18" id="KW-0472">Membrane</keyword>
<evidence type="ECO:0000256" key="11">
    <source>
        <dbReference type="ARBA" id="ARBA00038053"/>
    </source>
</evidence>
<evidence type="ECO:0000313" key="20">
    <source>
        <dbReference type="Proteomes" id="UP000543804"/>
    </source>
</evidence>
<evidence type="ECO:0000256" key="4">
    <source>
        <dbReference type="ARBA" id="ARBA00022692"/>
    </source>
</evidence>
<dbReference type="InterPro" id="IPR001182">
    <property type="entry name" value="FtsW/RodA"/>
</dbReference>
<evidence type="ECO:0000256" key="15">
    <source>
        <dbReference type="ARBA" id="ARBA00049902"/>
    </source>
</evidence>
<feature type="transmembrane region" description="Helical" evidence="18">
    <location>
        <begin position="154"/>
        <end position="171"/>
    </location>
</feature>
<dbReference type="PANTHER" id="PTHR30474:SF2">
    <property type="entry name" value="PEPTIDOGLYCAN GLYCOSYLTRANSFERASE FTSW-RELATED"/>
    <property type="match status" value="1"/>
</dbReference>
<keyword evidence="20" id="KW-1185">Reference proteome</keyword>
<accession>A0A848B9Y9</accession>
<keyword evidence="2" id="KW-0328">Glycosyltransferase</keyword>
<dbReference type="AlphaFoldDB" id="A0A848B9Y9"/>
<keyword evidence="3" id="KW-0808">Transferase</keyword>
<comment type="caution">
    <text evidence="19">The sequence shown here is derived from an EMBL/GenBank/DDBJ whole genome shotgun (WGS) entry which is preliminary data.</text>
</comment>
<evidence type="ECO:0000256" key="8">
    <source>
        <dbReference type="ARBA" id="ARBA00023136"/>
    </source>
</evidence>
<evidence type="ECO:0000256" key="16">
    <source>
        <dbReference type="ARBA" id="ARBA00049966"/>
    </source>
</evidence>
<dbReference type="PANTHER" id="PTHR30474">
    <property type="entry name" value="CELL CYCLE PROTEIN"/>
    <property type="match status" value="1"/>
</dbReference>